<dbReference type="PANTHER" id="PTHR43392:SF2">
    <property type="entry name" value="AAA-TYPE ATPASE FAMILY PROTEIN _ ANKYRIN REPEAT FAMILY PROTEIN"/>
    <property type="match status" value="1"/>
</dbReference>
<keyword evidence="3" id="KW-0067">ATP-binding</keyword>
<dbReference type="InterPro" id="IPR003959">
    <property type="entry name" value="ATPase_AAA_core"/>
</dbReference>
<dbReference type="Pfam" id="PF17866">
    <property type="entry name" value="AAA_lid_6"/>
    <property type="match status" value="1"/>
</dbReference>
<dbReference type="NCBIfam" id="TIGR03804">
    <property type="entry name" value="para_beta_helix"/>
    <property type="match status" value="1"/>
</dbReference>
<evidence type="ECO:0000256" key="1">
    <source>
        <dbReference type="ARBA" id="ARBA00010378"/>
    </source>
</evidence>
<dbReference type="InterPro" id="IPR003593">
    <property type="entry name" value="AAA+_ATPase"/>
</dbReference>
<dbReference type="InterPro" id="IPR027417">
    <property type="entry name" value="P-loop_NTPase"/>
</dbReference>
<dbReference type="EMBL" id="BAAALT010000090">
    <property type="protein sequence ID" value="GAA1808026.1"/>
    <property type="molecule type" value="Genomic_DNA"/>
</dbReference>
<dbReference type="InterPro" id="IPR000641">
    <property type="entry name" value="CbxX/CfxQ"/>
</dbReference>
<dbReference type="SMART" id="SM00710">
    <property type="entry name" value="PbH1"/>
    <property type="match status" value="5"/>
</dbReference>
<dbReference type="Gene3D" id="2.160.20.10">
    <property type="entry name" value="Single-stranded right-handed beta-helix, Pectin lyase-like"/>
    <property type="match status" value="1"/>
</dbReference>
<name>A0ABN2M487_9ACTN</name>
<keyword evidence="6" id="KW-1185">Reference proteome</keyword>
<dbReference type="CDD" id="cd00009">
    <property type="entry name" value="AAA"/>
    <property type="match status" value="1"/>
</dbReference>
<dbReference type="SMART" id="SM00382">
    <property type="entry name" value="AAA"/>
    <property type="match status" value="1"/>
</dbReference>
<dbReference type="Gene3D" id="1.10.8.60">
    <property type="match status" value="1"/>
</dbReference>
<dbReference type="Gene3D" id="3.40.50.300">
    <property type="entry name" value="P-loop containing nucleotide triphosphate hydrolases"/>
    <property type="match status" value="1"/>
</dbReference>
<dbReference type="Pfam" id="PF00004">
    <property type="entry name" value="AAA"/>
    <property type="match status" value="1"/>
</dbReference>
<keyword evidence="2" id="KW-0547">Nucleotide-binding</keyword>
<dbReference type="RefSeq" id="WP_344131969.1">
    <property type="nucleotide sequence ID" value="NZ_BAAALT010000090.1"/>
</dbReference>
<gene>
    <name evidence="5" type="ORF">GCM10009682_32300</name>
</gene>
<evidence type="ECO:0000313" key="6">
    <source>
        <dbReference type="Proteomes" id="UP001500218"/>
    </source>
</evidence>
<sequence>MAYTLTVSAQRAGAYPTLRDALEVAPDESVIAVEPGTYRETVAVRGRRLTIAAAGEGQVVIDGTGAFGPAVAGHGAELTLRGLTLRSGEYAAVSAAGGRLTMENCEVQAGFAAGVSVTDGAQVHATRVTVVAGQHGFVIEDAGGLLDTCEVRDVGDDGVIVRLGADPTLRNCTITRCGYRGIYVYQAGRPTIERCEVSHTADAGISVAHASAPTIVASSVHDTQGPGVFFARGCGGSVTDTRVEGGVRVEEGATPEVRELAAGSLAPKAGVAAAAASNQPDTEQVDKLLADLDTMVGLAGVKGEVRTLIDEIQVNEWRRSSGLAVGAASHHLIFTGAPGTGKTTVARLYGKLLKGLGVLPGGEFKEVSRRDLVGQYIGHTAEKTTKVFEEAMGGVLFIDEAYTLSRSSGGGADFGQEAIDTLVKLMEDHRDSIAVIVAGYTAEMVEFLAANAGLASRFAKTLEFENYSPAELVRIVRRIAQQDDYRLGEGLDDALLEWFSTIERDQNFGNAREARRLLEGMRKAQSSRLRALGRMPSRDDLLGLSLDDLLVATR</sequence>
<evidence type="ECO:0000259" key="4">
    <source>
        <dbReference type="SMART" id="SM00382"/>
    </source>
</evidence>
<dbReference type="PRINTS" id="PR00819">
    <property type="entry name" value="CBXCFQXSUPER"/>
</dbReference>
<comment type="caution">
    <text evidence="5">The sequence shown here is derived from an EMBL/GenBank/DDBJ whole genome shotgun (WGS) entry which is preliminary data.</text>
</comment>
<feature type="domain" description="AAA+ ATPase" evidence="4">
    <location>
        <begin position="328"/>
        <end position="468"/>
    </location>
</feature>
<protein>
    <recommendedName>
        <fullName evidence="4">AAA+ ATPase domain-containing protein</fullName>
    </recommendedName>
</protein>
<dbReference type="InterPro" id="IPR041627">
    <property type="entry name" value="AAA_lid_6"/>
</dbReference>
<evidence type="ECO:0000256" key="3">
    <source>
        <dbReference type="ARBA" id="ARBA00022840"/>
    </source>
</evidence>
<dbReference type="Pfam" id="PF13229">
    <property type="entry name" value="Beta_helix"/>
    <property type="match status" value="1"/>
</dbReference>
<organism evidence="5 6">
    <name type="scientific">Luedemannella flava</name>
    <dbReference type="NCBI Taxonomy" id="349316"/>
    <lineage>
        <taxon>Bacteria</taxon>
        <taxon>Bacillati</taxon>
        <taxon>Actinomycetota</taxon>
        <taxon>Actinomycetes</taxon>
        <taxon>Micromonosporales</taxon>
        <taxon>Micromonosporaceae</taxon>
        <taxon>Luedemannella</taxon>
    </lineage>
</organism>
<evidence type="ECO:0000256" key="2">
    <source>
        <dbReference type="ARBA" id="ARBA00022741"/>
    </source>
</evidence>
<reference evidence="5 6" key="1">
    <citation type="journal article" date="2019" name="Int. J. Syst. Evol. Microbiol.">
        <title>The Global Catalogue of Microorganisms (GCM) 10K type strain sequencing project: providing services to taxonomists for standard genome sequencing and annotation.</title>
        <authorList>
            <consortium name="The Broad Institute Genomics Platform"/>
            <consortium name="The Broad Institute Genome Sequencing Center for Infectious Disease"/>
            <person name="Wu L."/>
            <person name="Ma J."/>
        </authorList>
    </citation>
    <scope>NUCLEOTIDE SEQUENCE [LARGE SCALE GENOMIC DNA]</scope>
    <source>
        <strain evidence="5 6">JCM 13250</strain>
    </source>
</reference>
<dbReference type="SUPFAM" id="SSF52540">
    <property type="entry name" value="P-loop containing nucleoside triphosphate hydrolases"/>
    <property type="match status" value="1"/>
</dbReference>
<dbReference type="InterPro" id="IPR022441">
    <property type="entry name" value="Para_beta_helix_rpt-2"/>
</dbReference>
<dbReference type="InterPro" id="IPR039448">
    <property type="entry name" value="Beta_helix"/>
</dbReference>
<comment type="similarity">
    <text evidence="1">Belongs to the CbxX/CfxQ family.</text>
</comment>
<dbReference type="InterPro" id="IPR011050">
    <property type="entry name" value="Pectin_lyase_fold/virulence"/>
</dbReference>
<dbReference type="InterPro" id="IPR006626">
    <property type="entry name" value="PbH1"/>
</dbReference>
<dbReference type="Proteomes" id="UP001500218">
    <property type="component" value="Unassembled WGS sequence"/>
</dbReference>
<dbReference type="InterPro" id="IPR012334">
    <property type="entry name" value="Pectin_lyas_fold"/>
</dbReference>
<dbReference type="PANTHER" id="PTHR43392">
    <property type="entry name" value="AAA-TYPE ATPASE FAMILY PROTEIN / ANKYRIN REPEAT FAMILY PROTEIN"/>
    <property type="match status" value="1"/>
</dbReference>
<dbReference type="SUPFAM" id="SSF51126">
    <property type="entry name" value="Pectin lyase-like"/>
    <property type="match status" value="1"/>
</dbReference>
<accession>A0ABN2M487</accession>
<proteinExistence type="inferred from homology"/>
<dbReference type="InterPro" id="IPR050773">
    <property type="entry name" value="CbxX/CfxQ_RuBisCO_ESX"/>
</dbReference>
<evidence type="ECO:0000313" key="5">
    <source>
        <dbReference type="EMBL" id="GAA1808026.1"/>
    </source>
</evidence>